<protein>
    <submittedName>
        <fullName evidence="1">Type II toxin-antitoxin system RelE/ParE family toxin</fullName>
    </submittedName>
</protein>
<dbReference type="AlphaFoldDB" id="A0A977L1Q3"/>
<dbReference type="KEGG" id="wna:KA717_06425"/>
<dbReference type="Pfam" id="PF05015">
    <property type="entry name" value="HigB-like_toxin"/>
    <property type="match status" value="1"/>
</dbReference>
<sequence length="97" mass="11991">MLMRRKYKDKRTERFARGERVKEFQSFDRQAYKRLEILESAKNKQDLLLLPSNRFESLSGDRQGQYSIRINDKWRICFEWIEEDSEPWEIEIVNYHT</sequence>
<reference evidence="1" key="1">
    <citation type="submission" date="2021-04" db="EMBL/GenBank/DDBJ databases">
        <title>Genome sequence of Woronichinia naegeliana from Washington state freshwater lake bloom.</title>
        <authorList>
            <person name="Dreher T.W."/>
        </authorList>
    </citation>
    <scope>NUCLEOTIDE SEQUENCE</scope>
    <source>
        <strain evidence="1">WA131</strain>
    </source>
</reference>
<evidence type="ECO:0000313" key="1">
    <source>
        <dbReference type="EMBL" id="UXE62415.1"/>
    </source>
</evidence>
<dbReference type="InterPro" id="IPR007711">
    <property type="entry name" value="HigB-1"/>
</dbReference>
<dbReference type="SUPFAM" id="SSF143011">
    <property type="entry name" value="RelE-like"/>
    <property type="match status" value="1"/>
</dbReference>
<proteinExistence type="predicted"/>
<dbReference type="EMBL" id="CP073041">
    <property type="protein sequence ID" value="UXE62415.1"/>
    <property type="molecule type" value="Genomic_DNA"/>
</dbReference>
<dbReference type="PANTHER" id="PTHR40266:SF2">
    <property type="entry name" value="TOXIN HIGB-1"/>
    <property type="match status" value="1"/>
</dbReference>
<gene>
    <name evidence="1" type="ORF">KA717_06425</name>
</gene>
<dbReference type="Proteomes" id="UP001065613">
    <property type="component" value="Chromosome"/>
</dbReference>
<organism evidence="1">
    <name type="scientific">Woronichinia naegeliana WA131</name>
    <dbReference type="NCBI Taxonomy" id="2824559"/>
    <lineage>
        <taxon>Bacteria</taxon>
        <taxon>Bacillati</taxon>
        <taxon>Cyanobacteriota</taxon>
        <taxon>Cyanophyceae</taxon>
        <taxon>Synechococcales</taxon>
        <taxon>Coelosphaeriaceae</taxon>
        <taxon>Woronichinia</taxon>
    </lineage>
</organism>
<name>A0A977L1Q3_9CYAN</name>
<dbReference type="PANTHER" id="PTHR40266">
    <property type="entry name" value="TOXIN HIGB-1"/>
    <property type="match status" value="1"/>
</dbReference>
<accession>A0A977L1Q3</accession>
<dbReference type="InterPro" id="IPR035093">
    <property type="entry name" value="RelE/ParE_toxin_dom_sf"/>
</dbReference>
<dbReference type="Gene3D" id="3.30.2310.20">
    <property type="entry name" value="RelE-like"/>
    <property type="match status" value="1"/>
</dbReference>